<feature type="region of interest" description="Disordered" evidence="4">
    <location>
        <begin position="285"/>
        <end position="311"/>
    </location>
</feature>
<comment type="caution">
    <text evidence="6">The sequence shown here is derived from an EMBL/GenBank/DDBJ whole genome shotgun (WGS) entry which is preliminary data.</text>
</comment>
<dbReference type="PANTHER" id="PTHR46796">
    <property type="entry name" value="HTH-TYPE TRANSCRIPTIONAL ACTIVATOR RHAS-RELATED"/>
    <property type="match status" value="1"/>
</dbReference>
<keyword evidence="7" id="KW-1185">Reference proteome</keyword>
<feature type="domain" description="HTH araC/xylS-type" evidence="5">
    <location>
        <begin position="185"/>
        <end position="283"/>
    </location>
</feature>
<feature type="region of interest" description="Disordered" evidence="4">
    <location>
        <begin position="100"/>
        <end position="175"/>
    </location>
</feature>
<proteinExistence type="predicted"/>
<evidence type="ECO:0000313" key="6">
    <source>
        <dbReference type="EMBL" id="MBE1533188.1"/>
    </source>
</evidence>
<dbReference type="Pfam" id="PF12833">
    <property type="entry name" value="HTH_18"/>
    <property type="match status" value="1"/>
</dbReference>
<evidence type="ECO:0000256" key="4">
    <source>
        <dbReference type="SAM" id="MobiDB-lite"/>
    </source>
</evidence>
<dbReference type="PROSITE" id="PS00041">
    <property type="entry name" value="HTH_ARAC_FAMILY_1"/>
    <property type="match status" value="1"/>
</dbReference>
<keyword evidence="2" id="KW-0238">DNA-binding</keyword>
<evidence type="ECO:0000256" key="3">
    <source>
        <dbReference type="ARBA" id="ARBA00023163"/>
    </source>
</evidence>
<dbReference type="SMART" id="SM00342">
    <property type="entry name" value="HTH_ARAC"/>
    <property type="match status" value="1"/>
</dbReference>
<organism evidence="6 7">
    <name type="scientific">Actinomadura algeriensis</name>
    <dbReference type="NCBI Taxonomy" id="1679523"/>
    <lineage>
        <taxon>Bacteria</taxon>
        <taxon>Bacillati</taxon>
        <taxon>Actinomycetota</taxon>
        <taxon>Actinomycetes</taxon>
        <taxon>Streptosporangiales</taxon>
        <taxon>Thermomonosporaceae</taxon>
        <taxon>Actinomadura</taxon>
    </lineage>
</organism>
<name>A0ABR9JRT1_9ACTN</name>
<dbReference type="Gene3D" id="1.10.10.60">
    <property type="entry name" value="Homeodomain-like"/>
    <property type="match status" value="1"/>
</dbReference>
<gene>
    <name evidence="6" type="ORF">H4W34_003021</name>
</gene>
<dbReference type="InterPro" id="IPR018060">
    <property type="entry name" value="HTH_AraC"/>
</dbReference>
<feature type="compositionally biased region" description="Basic and acidic residues" evidence="4">
    <location>
        <begin position="154"/>
        <end position="165"/>
    </location>
</feature>
<keyword evidence="1" id="KW-0805">Transcription regulation</keyword>
<accession>A0ABR9JRT1</accession>
<dbReference type="SUPFAM" id="SSF46689">
    <property type="entry name" value="Homeodomain-like"/>
    <property type="match status" value="2"/>
</dbReference>
<evidence type="ECO:0000256" key="2">
    <source>
        <dbReference type="ARBA" id="ARBA00023125"/>
    </source>
</evidence>
<evidence type="ECO:0000259" key="5">
    <source>
        <dbReference type="PROSITE" id="PS01124"/>
    </source>
</evidence>
<dbReference type="InterPro" id="IPR018062">
    <property type="entry name" value="HTH_AraC-typ_CS"/>
</dbReference>
<dbReference type="Proteomes" id="UP000627838">
    <property type="component" value="Unassembled WGS sequence"/>
</dbReference>
<evidence type="ECO:0000256" key="1">
    <source>
        <dbReference type="ARBA" id="ARBA00023015"/>
    </source>
</evidence>
<protein>
    <submittedName>
        <fullName evidence="6">AraC-like DNA-binding protein</fullName>
    </submittedName>
</protein>
<reference evidence="6 7" key="1">
    <citation type="submission" date="2020-10" db="EMBL/GenBank/DDBJ databases">
        <title>Sequencing the genomes of 1000 actinobacteria strains.</title>
        <authorList>
            <person name="Klenk H.-P."/>
        </authorList>
    </citation>
    <scope>NUCLEOTIDE SEQUENCE [LARGE SCALE GENOMIC DNA]</scope>
    <source>
        <strain evidence="6 7">DSM 46744</strain>
    </source>
</reference>
<dbReference type="PROSITE" id="PS01124">
    <property type="entry name" value="HTH_ARAC_FAMILY_2"/>
    <property type="match status" value="1"/>
</dbReference>
<dbReference type="InterPro" id="IPR009057">
    <property type="entry name" value="Homeodomain-like_sf"/>
</dbReference>
<dbReference type="InterPro" id="IPR050204">
    <property type="entry name" value="AraC_XylS_family_regulators"/>
</dbReference>
<dbReference type="EMBL" id="JADBDZ010000001">
    <property type="protein sequence ID" value="MBE1533188.1"/>
    <property type="molecule type" value="Genomic_DNA"/>
</dbReference>
<sequence length="311" mass="33862">MARALETAAGIRDRIVAEQAEVQAAERLLAEAVPSMDERPADAGGHRWDGELAARARTLARRAARLADLADRHARAVADYHAARAVFRRPEDGAAVCDETRERHAAGAVPPTSATRAVAREDERPDEADEPGTRGHARATGRARVPDAASSGRGEGDGPRGDRTRPGAGLGPVQAQRLRDIAALRRVRDRIDREYARPLNMQALARGAHMSVGHLSREFRRVYGESPYSYLMTRRIERAMTLLRRGDLSVTEICFAVGYGSLGTFSTRFTELVGVPPGAYRRERSGAGAGIPPCQAKQVTRPVKNQEAHVR</sequence>
<evidence type="ECO:0000313" key="7">
    <source>
        <dbReference type="Proteomes" id="UP000627838"/>
    </source>
</evidence>
<keyword evidence="3" id="KW-0804">Transcription</keyword>